<evidence type="ECO:0000256" key="16">
    <source>
        <dbReference type="SAM" id="MobiDB-lite"/>
    </source>
</evidence>
<evidence type="ECO:0000259" key="18">
    <source>
        <dbReference type="PROSITE" id="PS50106"/>
    </source>
</evidence>
<dbReference type="SMART" id="SM00228">
    <property type="entry name" value="PDZ"/>
    <property type="match status" value="2"/>
</dbReference>
<dbReference type="Proteomes" id="UP000016569">
    <property type="component" value="Unassembled WGS sequence"/>
</dbReference>
<feature type="binding site" evidence="15">
    <location>
        <position position="142"/>
    </location>
    <ligand>
        <name>substrate</name>
    </ligand>
</feature>
<dbReference type="Pfam" id="PF13180">
    <property type="entry name" value="PDZ_2"/>
    <property type="match status" value="1"/>
</dbReference>
<feature type="binding site" evidence="15">
    <location>
        <begin position="242"/>
        <end position="244"/>
    </location>
    <ligand>
        <name>substrate</name>
    </ligand>
</feature>
<evidence type="ECO:0000256" key="12">
    <source>
        <dbReference type="ARBA" id="ARBA00023016"/>
    </source>
</evidence>
<keyword evidence="6 19" id="KW-0645">Protease</keyword>
<evidence type="ECO:0000256" key="6">
    <source>
        <dbReference type="ARBA" id="ARBA00022670"/>
    </source>
</evidence>
<comment type="similarity">
    <text evidence="3">Belongs to the peptidase S1C family.</text>
</comment>
<dbReference type="EMBL" id="BATC01000072">
    <property type="protein sequence ID" value="GAD60420.1"/>
    <property type="molecule type" value="Genomic_DNA"/>
</dbReference>
<dbReference type="PRINTS" id="PR00834">
    <property type="entry name" value="PROTEASES2C"/>
</dbReference>
<dbReference type="NCBIfam" id="TIGR02037">
    <property type="entry name" value="degP_htrA_DO"/>
    <property type="match status" value="1"/>
</dbReference>
<evidence type="ECO:0000256" key="1">
    <source>
        <dbReference type="ARBA" id="ARBA00001772"/>
    </source>
</evidence>
<evidence type="ECO:0000256" key="3">
    <source>
        <dbReference type="ARBA" id="ARBA00010541"/>
    </source>
</evidence>
<keyword evidence="9" id="KW-0574">Periplasm</keyword>
<evidence type="ECO:0000256" key="7">
    <source>
        <dbReference type="ARBA" id="ARBA00022729"/>
    </source>
</evidence>
<dbReference type="RefSeq" id="WP_021698514.1">
    <property type="nucleotide sequence ID" value="NZ_BATC01000072.1"/>
</dbReference>
<dbReference type="AlphaFoldDB" id="A0A8E0NDJ0"/>
<comment type="catalytic activity">
    <reaction evidence="1">
        <text>Acts on substrates that are at least partially unfolded. The cleavage site P1 residue is normally between a pair of hydrophobic residues, such as Val-|-Val.</text>
        <dbReference type="EC" id="3.4.21.107"/>
    </reaction>
</comment>
<protein>
    <recommendedName>
        <fullName evidence="5">Probable periplasmic serine endoprotease DegP-like</fullName>
        <ecNumber evidence="4">3.4.21.107</ecNumber>
    </recommendedName>
    <alternativeName>
        <fullName evidence="13">Protease Do</fullName>
    </alternativeName>
</protein>
<feature type="domain" description="PDZ" evidence="18">
    <location>
        <begin position="283"/>
        <end position="380"/>
    </location>
</feature>
<dbReference type="GO" id="GO:0004252">
    <property type="term" value="F:serine-type endopeptidase activity"/>
    <property type="evidence" value="ECO:0007669"/>
    <property type="project" value="InterPro"/>
</dbReference>
<dbReference type="PANTHER" id="PTHR22939:SF130">
    <property type="entry name" value="PERIPLASMIC SERINE ENDOPROTEASE DEGP-LIKE-RELATED"/>
    <property type="match status" value="1"/>
</dbReference>
<dbReference type="GO" id="GO:0042597">
    <property type="term" value="C:periplasmic space"/>
    <property type="evidence" value="ECO:0007669"/>
    <property type="project" value="UniProtKB-SubCell"/>
</dbReference>
<keyword evidence="10" id="KW-0378">Hydrolase</keyword>
<dbReference type="SUPFAM" id="SSF50156">
    <property type="entry name" value="PDZ domain-like"/>
    <property type="match status" value="2"/>
</dbReference>
<keyword evidence="8" id="KW-0677">Repeat</keyword>
<name>A0A8E0NDJ0_9CAUL</name>
<feature type="active site" description="Charge relay system" evidence="14">
    <location>
        <position position="244"/>
    </location>
</feature>
<dbReference type="OrthoDB" id="9758917at2"/>
<dbReference type="InterPro" id="IPR001478">
    <property type="entry name" value="PDZ"/>
</dbReference>
<reference evidence="20" key="1">
    <citation type="journal article" date="2013" name="Genome Announc.">
        <title>Draft Genome Sequence of the Dimorphic Prosthecate Bacterium Brevundimonas abyssalis TAR-001T.</title>
        <authorList>
            <person name="Tsubouchi T."/>
            <person name="Nishi S."/>
            <person name="Usui K."/>
            <person name="Shimane Y."/>
            <person name="Takaki Y."/>
            <person name="Maruyama T."/>
            <person name="Hatada Y."/>
        </authorList>
    </citation>
    <scope>NUCLEOTIDE SEQUENCE [LARGE SCALE GENOMIC DNA]</scope>
    <source>
        <strain evidence="20">TAR-001</strain>
    </source>
</reference>
<feature type="domain" description="PDZ" evidence="18">
    <location>
        <begin position="424"/>
        <end position="505"/>
    </location>
</feature>
<proteinExistence type="inferred from homology"/>
<keyword evidence="11" id="KW-0720">Serine protease</keyword>
<evidence type="ECO:0000256" key="2">
    <source>
        <dbReference type="ARBA" id="ARBA00004418"/>
    </source>
</evidence>
<dbReference type="PROSITE" id="PS50106">
    <property type="entry name" value="PDZ"/>
    <property type="match status" value="2"/>
</dbReference>
<evidence type="ECO:0000256" key="17">
    <source>
        <dbReference type="SAM" id="SignalP"/>
    </source>
</evidence>
<evidence type="ECO:0000256" key="5">
    <source>
        <dbReference type="ARBA" id="ARBA00013958"/>
    </source>
</evidence>
<dbReference type="Pfam" id="PF13365">
    <property type="entry name" value="Trypsin_2"/>
    <property type="match status" value="1"/>
</dbReference>
<dbReference type="Gene3D" id="2.40.10.120">
    <property type="match status" value="1"/>
</dbReference>
<dbReference type="PANTHER" id="PTHR22939">
    <property type="entry name" value="SERINE PROTEASE FAMILY S1C HTRA-RELATED"/>
    <property type="match status" value="1"/>
</dbReference>
<keyword evidence="7 17" id="KW-0732">Signal</keyword>
<accession>A0A8E0NDJ0</accession>
<dbReference type="EC" id="3.4.21.107" evidence="4"/>
<dbReference type="InterPro" id="IPR001940">
    <property type="entry name" value="Peptidase_S1C"/>
</dbReference>
<dbReference type="Gene3D" id="2.30.42.10">
    <property type="match status" value="2"/>
</dbReference>
<keyword evidence="20" id="KW-1185">Reference proteome</keyword>
<evidence type="ECO:0000256" key="10">
    <source>
        <dbReference type="ARBA" id="ARBA00022801"/>
    </source>
</evidence>
<evidence type="ECO:0000313" key="20">
    <source>
        <dbReference type="Proteomes" id="UP000016569"/>
    </source>
</evidence>
<dbReference type="InterPro" id="IPR011782">
    <property type="entry name" value="Pept_S1C_Do"/>
</dbReference>
<feature type="region of interest" description="Disordered" evidence="16">
    <location>
        <begin position="390"/>
        <end position="419"/>
    </location>
</feature>
<gene>
    <name evidence="19" type="ORF">MBEBAB_2670</name>
</gene>
<organism evidence="19 20">
    <name type="scientific">Brevundimonas abyssalis TAR-001</name>
    <dbReference type="NCBI Taxonomy" id="1391729"/>
    <lineage>
        <taxon>Bacteria</taxon>
        <taxon>Pseudomonadati</taxon>
        <taxon>Pseudomonadota</taxon>
        <taxon>Alphaproteobacteria</taxon>
        <taxon>Caulobacterales</taxon>
        <taxon>Caulobacteraceae</taxon>
        <taxon>Brevundimonas</taxon>
    </lineage>
</organism>
<feature type="chain" id="PRO_5038393600" description="Probable periplasmic serine endoprotease DegP-like" evidence="17">
    <location>
        <begin position="24"/>
        <end position="520"/>
    </location>
</feature>
<feature type="signal peptide" evidence="17">
    <location>
        <begin position="1"/>
        <end position="23"/>
    </location>
</feature>
<dbReference type="InterPro" id="IPR009003">
    <property type="entry name" value="Peptidase_S1_PA"/>
</dbReference>
<evidence type="ECO:0000256" key="4">
    <source>
        <dbReference type="ARBA" id="ARBA00013035"/>
    </source>
</evidence>
<evidence type="ECO:0000256" key="13">
    <source>
        <dbReference type="ARBA" id="ARBA00032850"/>
    </source>
</evidence>
<evidence type="ECO:0000313" key="19">
    <source>
        <dbReference type="EMBL" id="GAD60420.1"/>
    </source>
</evidence>
<feature type="binding site" evidence="15">
    <location>
        <position position="172"/>
    </location>
    <ligand>
        <name>substrate</name>
    </ligand>
</feature>
<feature type="active site" description="Charge relay system" evidence="14">
    <location>
        <position position="172"/>
    </location>
</feature>
<dbReference type="InterPro" id="IPR036034">
    <property type="entry name" value="PDZ_sf"/>
</dbReference>
<comment type="caution">
    <text evidence="19">The sequence shown here is derived from an EMBL/GenBank/DDBJ whole genome shotgun (WGS) entry which is preliminary data.</text>
</comment>
<evidence type="ECO:0000256" key="9">
    <source>
        <dbReference type="ARBA" id="ARBA00022764"/>
    </source>
</evidence>
<dbReference type="SUPFAM" id="SSF50494">
    <property type="entry name" value="Trypsin-like serine proteases"/>
    <property type="match status" value="1"/>
</dbReference>
<evidence type="ECO:0000256" key="8">
    <source>
        <dbReference type="ARBA" id="ARBA00022737"/>
    </source>
</evidence>
<keyword evidence="12" id="KW-0346">Stress response</keyword>
<dbReference type="GO" id="GO:0006508">
    <property type="term" value="P:proteolysis"/>
    <property type="evidence" value="ECO:0007669"/>
    <property type="project" value="UniProtKB-KW"/>
</dbReference>
<comment type="subcellular location">
    <subcellularLocation>
        <location evidence="2">Periplasm</location>
    </subcellularLocation>
</comment>
<sequence>MLKRKEFILGAAVGLTFAAAATAGGIIDWPAAGAQEQRAEMRGGLVPASTAGAVLFQPPPGAPNSFADIIDQVSPAVVQIDVTTRVPRPSMRGFPNIPGLPFPFSVPQQPQGEDGEEPMMEGAGSGSGFFISADGFIVTNNHVVANASEITVRLTDDRELTARIVGRDAETDLAVLKVDGGPFPFVEFETSAQPRVGDWVVALGNPFGLGGSATAGIVSARGRDIGEQYVDYIQIDAPINRGNSGGPTFDIYGRVIGVNTAIFSPTGVSVGIGFAIPADTAQRVTQQLMQDGSIQRGYLGVEIGTLTDDYREALGLADDVQGAYVNSTTPGGPAEQGGVQAGDIVVELNGQPVRNNTDLTRRVGQAAPGDTLRLTVLREGGRVQLSVRSGVRPSADELNAQAGDAGGAPRPGQAEAPAGTTIEGLTVAPMTAALRERHSIASGVNGLVITGVTSGSTAATRGFAPGMVIIQADGRAISTAAEFRQAVQRVRESGRPGVLLLVRTPNGNRPVVLELDGDEE</sequence>
<evidence type="ECO:0000256" key="11">
    <source>
        <dbReference type="ARBA" id="ARBA00022825"/>
    </source>
</evidence>
<feature type="active site" description="Charge relay system" evidence="14">
    <location>
        <position position="142"/>
    </location>
</feature>
<evidence type="ECO:0000256" key="15">
    <source>
        <dbReference type="PIRSR" id="PIRSR611782-2"/>
    </source>
</evidence>
<evidence type="ECO:0000256" key="14">
    <source>
        <dbReference type="PIRSR" id="PIRSR611782-1"/>
    </source>
</evidence>